<name>C0ENU5_NEIFL</name>
<evidence type="ECO:0000313" key="1">
    <source>
        <dbReference type="EMBL" id="EEG33293.1"/>
    </source>
</evidence>
<evidence type="ECO:0000313" key="2">
    <source>
        <dbReference type="Proteomes" id="UP000004457"/>
    </source>
</evidence>
<sequence length="44" mass="5125">MGIFAYLFFVFIPNLSIKTISKNQNTLFILIFQTASIYSIKCKF</sequence>
<proteinExistence type="predicted"/>
<organism evidence="1 2">
    <name type="scientific">Neisseria flavescens NRL30031/H210</name>
    <dbReference type="NCBI Taxonomy" id="546264"/>
    <lineage>
        <taxon>Bacteria</taxon>
        <taxon>Pseudomonadati</taxon>
        <taxon>Pseudomonadota</taxon>
        <taxon>Betaproteobacteria</taxon>
        <taxon>Neisseriales</taxon>
        <taxon>Neisseriaceae</taxon>
        <taxon>Neisseria</taxon>
    </lineage>
</organism>
<accession>C0ENU5</accession>
<comment type="caution">
    <text evidence="1">The sequence shown here is derived from an EMBL/GenBank/DDBJ whole genome shotgun (WGS) entry which is preliminary data.</text>
</comment>
<dbReference type="Proteomes" id="UP000004457">
    <property type="component" value="Unassembled WGS sequence"/>
</dbReference>
<dbReference type="AlphaFoldDB" id="C0ENU5"/>
<keyword evidence="2" id="KW-1185">Reference proteome</keyword>
<gene>
    <name evidence="1" type="ORF">NEIFLAOT_01632</name>
</gene>
<reference evidence="1 2" key="1">
    <citation type="submission" date="2009-01" db="EMBL/GenBank/DDBJ databases">
        <authorList>
            <person name="Fulton L."/>
            <person name="Clifton S."/>
            <person name="Chinwalla A.T."/>
            <person name="Mitreva M."/>
            <person name="Sodergren E."/>
            <person name="Weinstock G."/>
            <person name="Clifton S."/>
            <person name="Dooling D.J."/>
            <person name="Fulton B."/>
            <person name="Minx P."/>
            <person name="Pepin K.H."/>
            <person name="Johnson M."/>
            <person name="Bhonagiri V."/>
            <person name="Nash W.E."/>
            <person name="Mardis E.R."/>
            <person name="Wilson R.K."/>
        </authorList>
    </citation>
    <scope>NUCLEOTIDE SEQUENCE [LARGE SCALE GENOMIC DNA]</scope>
    <source>
        <strain evidence="1 2">NRL30031/H210</strain>
    </source>
</reference>
<protein>
    <submittedName>
        <fullName evidence="1">Uncharacterized protein</fullName>
    </submittedName>
</protein>
<dbReference type="EMBL" id="ACEN01000073">
    <property type="protein sequence ID" value="EEG33293.1"/>
    <property type="molecule type" value="Genomic_DNA"/>
</dbReference>